<dbReference type="PANTHER" id="PTHR12411">
    <property type="entry name" value="CYSTEINE PROTEASE FAMILY C1-RELATED"/>
    <property type="match status" value="1"/>
</dbReference>
<evidence type="ECO:0000256" key="7">
    <source>
        <dbReference type="SAM" id="SignalP"/>
    </source>
</evidence>
<proteinExistence type="evidence at transcript level"/>
<dbReference type="EMBL" id="MT437754">
    <property type="protein sequence ID" value="QOV03084.1"/>
    <property type="molecule type" value="mRNA"/>
</dbReference>
<evidence type="ECO:0000259" key="8">
    <source>
        <dbReference type="SMART" id="SM00645"/>
    </source>
</evidence>
<name>A0A7U3RXA8_9HEMI</name>
<dbReference type="AlphaFoldDB" id="A0A7U3RXA8"/>
<dbReference type="PROSITE" id="PS00639">
    <property type="entry name" value="THIOL_PROTEASE_HIS"/>
    <property type="match status" value="1"/>
</dbReference>
<sequence length="329" mass="36903">MELLAVLLACILVYTCAVPLRDNWEQYKSSHGRSFDNSTEEDFRKDLYKKHKELIEKHNKRYEQGLESFELAMNQFGDMTEEEFHKFRLNDQLNSNQPKTSEAFRAAGAEVEESVDWNKKGAVTPVKDQGSCGSCWAFCVAGAVESHHFIKTNSLVVLSEQNLVDCARQPKYKNNGCGGGIMTDAFQYIIDNGGIDTAESYPYKAEQGVCKFKNETIGARISAYAQVPPGDEKALKEAVAQMGPVTVGIDASLPSFRFYKRGIYQDPLCAVKGLNHGVLIVGYGTDKRQDYWLVKNSWSTAWGEGGYVRIRRNHRNQCGISSFATYPII</sequence>
<evidence type="ECO:0000256" key="2">
    <source>
        <dbReference type="ARBA" id="ARBA00022670"/>
    </source>
</evidence>
<keyword evidence="3 10" id="KW-0378">Hydrolase</keyword>
<dbReference type="PRINTS" id="PR00705">
    <property type="entry name" value="PAPAIN"/>
</dbReference>
<reference evidence="10" key="1">
    <citation type="journal article" date="2020" name="Insect Biochem. Mol. Biol.">
        <title>Cathepsins L and B in Dysdercus peruvianus, Rhodnius prolixus, and Mahanarva fimbriolata. Looking for enzyme adaptations to digestion.</title>
        <authorList>
            <person name="Pimentel A.C."/>
            <person name="Dias R.O."/>
            <person name="Bifano T.D."/>
            <person name="Genta F.A."/>
            <person name="Ferreira C."/>
            <person name="Terra W.R."/>
        </authorList>
    </citation>
    <scope>NUCLEOTIDE SEQUENCE</scope>
</reference>
<dbReference type="InterPro" id="IPR013128">
    <property type="entry name" value="Peptidase_C1A"/>
</dbReference>
<dbReference type="InterPro" id="IPR025661">
    <property type="entry name" value="Pept_asp_AS"/>
</dbReference>
<comment type="similarity">
    <text evidence="1">Belongs to the peptidase C1 family.</text>
</comment>
<dbReference type="InterPro" id="IPR038765">
    <property type="entry name" value="Papain-like_cys_pep_sf"/>
</dbReference>
<protein>
    <submittedName>
        <fullName evidence="10">Cathepsin L14</fullName>
        <ecNumber evidence="10">3.4.22.15</ecNumber>
    </submittedName>
</protein>
<dbReference type="InterPro" id="IPR000668">
    <property type="entry name" value="Peptidase_C1A_C"/>
</dbReference>
<dbReference type="PROSITE" id="PS00139">
    <property type="entry name" value="THIOL_PROTEASE_CYS"/>
    <property type="match status" value="1"/>
</dbReference>
<keyword evidence="4" id="KW-0788">Thiol protease</keyword>
<evidence type="ECO:0000256" key="6">
    <source>
        <dbReference type="ARBA" id="ARBA00023157"/>
    </source>
</evidence>
<feature type="domain" description="Cathepsin propeptide inhibitor" evidence="9">
    <location>
        <begin position="24"/>
        <end position="84"/>
    </location>
</feature>
<dbReference type="GO" id="GO:0004197">
    <property type="term" value="F:cysteine-type endopeptidase activity"/>
    <property type="evidence" value="ECO:0007669"/>
    <property type="project" value="UniProtKB-EC"/>
</dbReference>
<dbReference type="InterPro" id="IPR013201">
    <property type="entry name" value="Prot_inhib_I29"/>
</dbReference>
<feature type="chain" id="PRO_5031505144" evidence="7">
    <location>
        <begin position="18"/>
        <end position="329"/>
    </location>
</feature>
<dbReference type="InterPro" id="IPR000169">
    <property type="entry name" value="Pept_cys_AS"/>
</dbReference>
<feature type="signal peptide" evidence="7">
    <location>
        <begin position="1"/>
        <end position="17"/>
    </location>
</feature>
<dbReference type="PROSITE" id="PS00640">
    <property type="entry name" value="THIOL_PROTEASE_ASN"/>
    <property type="match status" value="1"/>
</dbReference>
<evidence type="ECO:0000256" key="5">
    <source>
        <dbReference type="ARBA" id="ARBA00023145"/>
    </source>
</evidence>
<keyword evidence="7" id="KW-0732">Signal</keyword>
<evidence type="ECO:0000256" key="4">
    <source>
        <dbReference type="ARBA" id="ARBA00022807"/>
    </source>
</evidence>
<dbReference type="CDD" id="cd02248">
    <property type="entry name" value="Peptidase_C1A"/>
    <property type="match status" value="1"/>
</dbReference>
<evidence type="ECO:0000313" key="10">
    <source>
        <dbReference type="EMBL" id="QOV03084.1"/>
    </source>
</evidence>
<evidence type="ECO:0000256" key="1">
    <source>
        <dbReference type="ARBA" id="ARBA00008455"/>
    </source>
</evidence>
<keyword evidence="5" id="KW-0865">Zymogen</keyword>
<evidence type="ECO:0000256" key="3">
    <source>
        <dbReference type="ARBA" id="ARBA00022801"/>
    </source>
</evidence>
<dbReference type="InterPro" id="IPR025660">
    <property type="entry name" value="Pept_his_AS"/>
</dbReference>
<dbReference type="SMART" id="SM00645">
    <property type="entry name" value="Pept_C1"/>
    <property type="match status" value="1"/>
</dbReference>
<dbReference type="SUPFAM" id="SSF54001">
    <property type="entry name" value="Cysteine proteinases"/>
    <property type="match status" value="1"/>
</dbReference>
<organism evidence="10">
    <name type="scientific">Dysdercus peruvianus</name>
    <dbReference type="NCBI Taxonomy" id="685034"/>
    <lineage>
        <taxon>Eukaryota</taxon>
        <taxon>Metazoa</taxon>
        <taxon>Ecdysozoa</taxon>
        <taxon>Arthropoda</taxon>
        <taxon>Hexapoda</taxon>
        <taxon>Insecta</taxon>
        <taxon>Pterygota</taxon>
        <taxon>Neoptera</taxon>
        <taxon>Paraneoptera</taxon>
        <taxon>Hemiptera</taxon>
        <taxon>Heteroptera</taxon>
        <taxon>Panheteroptera</taxon>
        <taxon>Pentatomomorpha</taxon>
        <taxon>Pyrrhocoroidea</taxon>
        <taxon>Pyrrhocoridae</taxon>
        <taxon>Dysdercus</taxon>
    </lineage>
</organism>
<dbReference type="InterPro" id="IPR039417">
    <property type="entry name" value="Peptidase_C1A_papain-like"/>
</dbReference>
<dbReference type="Pfam" id="PF08246">
    <property type="entry name" value="Inhibitor_I29"/>
    <property type="match status" value="1"/>
</dbReference>
<accession>A0A7U3RXA8</accession>
<keyword evidence="2" id="KW-0645">Protease</keyword>
<dbReference type="Pfam" id="PF00112">
    <property type="entry name" value="Peptidase_C1"/>
    <property type="match status" value="1"/>
</dbReference>
<dbReference type="FunFam" id="3.90.70.10:FF:000006">
    <property type="entry name" value="Cathepsin S"/>
    <property type="match status" value="1"/>
</dbReference>
<dbReference type="EC" id="3.4.22.15" evidence="10"/>
<dbReference type="Gene3D" id="3.90.70.10">
    <property type="entry name" value="Cysteine proteinases"/>
    <property type="match status" value="1"/>
</dbReference>
<dbReference type="GO" id="GO:0006508">
    <property type="term" value="P:proteolysis"/>
    <property type="evidence" value="ECO:0007669"/>
    <property type="project" value="UniProtKB-KW"/>
</dbReference>
<feature type="domain" description="Peptidase C1A papain C-terminal" evidence="8">
    <location>
        <begin position="111"/>
        <end position="328"/>
    </location>
</feature>
<keyword evidence="6" id="KW-1015">Disulfide bond</keyword>
<evidence type="ECO:0000259" key="9">
    <source>
        <dbReference type="SMART" id="SM00848"/>
    </source>
</evidence>
<dbReference type="SMART" id="SM00848">
    <property type="entry name" value="Inhibitor_I29"/>
    <property type="match status" value="1"/>
</dbReference>